<dbReference type="InterPro" id="IPR028082">
    <property type="entry name" value="Peripla_BP_I"/>
</dbReference>
<evidence type="ECO:0000313" key="5">
    <source>
        <dbReference type="EMBL" id="VAV95194.1"/>
    </source>
</evidence>
<dbReference type="PANTHER" id="PTHR30146:SF120">
    <property type="entry name" value="ALANINE RACEMASE"/>
    <property type="match status" value="1"/>
</dbReference>
<dbReference type="SUPFAM" id="SSF53822">
    <property type="entry name" value="Periplasmic binding protein-like I"/>
    <property type="match status" value="1"/>
</dbReference>
<evidence type="ECO:0000259" key="4">
    <source>
        <dbReference type="PROSITE" id="PS50932"/>
    </source>
</evidence>
<dbReference type="CDD" id="cd01392">
    <property type="entry name" value="HTH_LacI"/>
    <property type="match status" value="1"/>
</dbReference>
<organism evidence="5">
    <name type="scientific">hydrothermal vent metagenome</name>
    <dbReference type="NCBI Taxonomy" id="652676"/>
    <lineage>
        <taxon>unclassified sequences</taxon>
        <taxon>metagenomes</taxon>
        <taxon>ecological metagenomes</taxon>
    </lineage>
</organism>
<dbReference type="SMART" id="SM00354">
    <property type="entry name" value="HTH_LACI"/>
    <property type="match status" value="1"/>
</dbReference>
<evidence type="ECO:0000256" key="1">
    <source>
        <dbReference type="ARBA" id="ARBA00023015"/>
    </source>
</evidence>
<feature type="domain" description="HTH lacI-type" evidence="4">
    <location>
        <begin position="8"/>
        <end position="62"/>
    </location>
</feature>
<evidence type="ECO:0000256" key="3">
    <source>
        <dbReference type="ARBA" id="ARBA00023163"/>
    </source>
</evidence>
<dbReference type="AlphaFoldDB" id="A0A3B0RNR2"/>
<dbReference type="EMBL" id="UOEE01000198">
    <property type="protein sequence ID" value="VAV95194.1"/>
    <property type="molecule type" value="Genomic_DNA"/>
</dbReference>
<dbReference type="GO" id="GO:0003700">
    <property type="term" value="F:DNA-binding transcription factor activity"/>
    <property type="evidence" value="ECO:0007669"/>
    <property type="project" value="TreeGrafter"/>
</dbReference>
<dbReference type="Pfam" id="PF13377">
    <property type="entry name" value="Peripla_BP_3"/>
    <property type="match status" value="1"/>
</dbReference>
<dbReference type="CDD" id="cd06295">
    <property type="entry name" value="PBP1_CelR"/>
    <property type="match status" value="1"/>
</dbReference>
<keyword evidence="1" id="KW-0805">Transcription regulation</keyword>
<dbReference type="InterPro" id="IPR046335">
    <property type="entry name" value="LacI/GalR-like_sensor"/>
</dbReference>
<dbReference type="PANTHER" id="PTHR30146">
    <property type="entry name" value="LACI-RELATED TRANSCRIPTIONAL REPRESSOR"/>
    <property type="match status" value="1"/>
</dbReference>
<dbReference type="SUPFAM" id="SSF47413">
    <property type="entry name" value="lambda repressor-like DNA-binding domains"/>
    <property type="match status" value="1"/>
</dbReference>
<keyword evidence="2" id="KW-0238">DNA-binding</keyword>
<accession>A0A3B0RNR2</accession>
<keyword evidence="3" id="KW-0804">Transcription</keyword>
<sequence length="339" mass="36759">MKHKAKKITMAELASLADVDISTVSRALNDSPLVKAHTKKKVLEIAERIGYAINASARNLRRQSSGAIGIVIPLNPESGQTISDPFFLEMVGAVSHALSRRNYDLILSVPREEEQIAERRLLQSGQADGLIVIGQAGRMHRLNTLNVAKGRIVVWGGRLDDLDYPVVGSDNIEGGRLAGEHLLRGGRKRILFLGDVELPEVALRYQGFLKAHKAAGIANDERLIIRTNFGGEAVDAGIEYIRKQGLKFDAIFASSDVLAMSSISALRNCGLSVPRDVAIVGYDNTHIAAMATPPITTIDQNIMQGGELMVDLLLKEIAGEDVQSCFTETRLIVRESCGG</sequence>
<dbReference type="InterPro" id="IPR010982">
    <property type="entry name" value="Lambda_DNA-bd_dom_sf"/>
</dbReference>
<dbReference type="Pfam" id="PF00356">
    <property type="entry name" value="LacI"/>
    <property type="match status" value="1"/>
</dbReference>
<dbReference type="InterPro" id="IPR000843">
    <property type="entry name" value="HTH_LacI"/>
</dbReference>
<name>A0A3B0RNR2_9ZZZZ</name>
<gene>
    <name evidence="5" type="ORF">MNBD_ALPHA06-1909</name>
</gene>
<reference evidence="5" key="1">
    <citation type="submission" date="2018-06" db="EMBL/GenBank/DDBJ databases">
        <authorList>
            <person name="Zhirakovskaya E."/>
        </authorList>
    </citation>
    <scope>NUCLEOTIDE SEQUENCE</scope>
</reference>
<proteinExistence type="predicted"/>
<dbReference type="GO" id="GO:0000976">
    <property type="term" value="F:transcription cis-regulatory region binding"/>
    <property type="evidence" value="ECO:0007669"/>
    <property type="project" value="TreeGrafter"/>
</dbReference>
<dbReference type="Gene3D" id="1.10.260.40">
    <property type="entry name" value="lambda repressor-like DNA-binding domains"/>
    <property type="match status" value="1"/>
</dbReference>
<evidence type="ECO:0000256" key="2">
    <source>
        <dbReference type="ARBA" id="ARBA00023125"/>
    </source>
</evidence>
<dbReference type="PROSITE" id="PS50932">
    <property type="entry name" value="HTH_LACI_2"/>
    <property type="match status" value="1"/>
</dbReference>
<dbReference type="Gene3D" id="3.40.50.2300">
    <property type="match status" value="2"/>
</dbReference>
<protein>
    <recommendedName>
        <fullName evidence="4">HTH lacI-type domain-containing protein</fullName>
    </recommendedName>
</protein>